<dbReference type="Proteomes" id="UP000512146">
    <property type="component" value="Chromosome"/>
</dbReference>
<dbReference type="AlphaFoldDB" id="A0A7L6LDM4"/>
<evidence type="ECO:0000313" key="1">
    <source>
        <dbReference type="EMBL" id="QLX31246.1"/>
    </source>
</evidence>
<name>A0A7L6LDM4_9ESCH</name>
<proteinExistence type="predicted"/>
<evidence type="ECO:0000313" key="2">
    <source>
        <dbReference type="Proteomes" id="UP000512146"/>
    </source>
</evidence>
<sequence length="686" mass="74687">MSDVFSLVPEGQAWIDDKTVANPAIPEDYNPTLFQGAGTALLSGVAEGSLGLAQSAVGFSKRLISDPAFTADVAPTVNIFREMFPDADKTLNDTYDTIGKQLQDARSYVKPDAGSQGMAAEVLYGLGQFVPAIGATIVGGSTVGAATAFSSTYEQSYQDFKEKGVDEATARNLATQQSLFNAVGMALPAAVGTTLATRIASGVAINTGFGGLNRYSVGATLEEKGYTEMAKQYRVFDGQAMLVDAVLGGVFGSVHHLTTHNNHDGTESNISAEEIKSTFGEHYQQSPDGNIESMVRDLSDSGVIELINEPAIKNSDGEILLNKGHVTVASGKEPIIRININGLKDHEELLETLHHEALHLEQRHYPDWKARKLANAVLKSANKHSDYPEFAYGMSQYYEYKKRGEYPETYPEWLYAEEVAAHAVNPSLKTSVSSWEKIISGFKAYIFRYSGIQVGTVTPEQLRLLVSMRLRNMKLEAAVEKVFGIRARERIKPSDIDAAHILNEGLHYDIESSPVLHTSNESINSHVDAMDEAYRQLNDGQPVNVGGMARGLDGPLRSDISDTYQEQYHEIQKVFEENGVRYETSSEPISESPVPRAESAFSSAGEHRGDVSVDPDTGQVLSSNSYDLMAARDMAVANPELTIAHPETGNPTKLSDLLAELDEQIKTVQNESKVYSVAAACFLRNP</sequence>
<accession>A0A7L6LDM4</accession>
<dbReference type="RefSeq" id="WP_181502954.1">
    <property type="nucleotide sequence ID" value="NZ_CP056165.1"/>
</dbReference>
<organism evidence="1 2">
    <name type="scientific">Escherichia marmotae</name>
    <dbReference type="NCBI Taxonomy" id="1499973"/>
    <lineage>
        <taxon>Bacteria</taxon>
        <taxon>Pseudomonadati</taxon>
        <taxon>Pseudomonadota</taxon>
        <taxon>Gammaproteobacteria</taxon>
        <taxon>Enterobacterales</taxon>
        <taxon>Enterobacteriaceae</taxon>
        <taxon>Escherichia</taxon>
    </lineage>
</organism>
<gene>
    <name evidence="1" type="ORF">HV276_16685</name>
</gene>
<evidence type="ECO:0008006" key="3">
    <source>
        <dbReference type="Google" id="ProtNLM"/>
    </source>
</evidence>
<reference evidence="1 2" key="1">
    <citation type="submission" date="2020-06" db="EMBL/GenBank/DDBJ databases">
        <title>REHAB project genomes.</title>
        <authorList>
            <person name="Shaw L.P."/>
        </authorList>
    </citation>
    <scope>NUCLEOTIDE SEQUENCE [LARGE SCALE GENOMIC DNA]</scope>
    <source>
        <strain evidence="1 2">RHBSTW-00777</strain>
    </source>
</reference>
<protein>
    <recommendedName>
        <fullName evidence="3">Phage protein</fullName>
    </recommendedName>
</protein>
<dbReference type="EMBL" id="CP056165">
    <property type="protein sequence ID" value="QLX31246.1"/>
    <property type="molecule type" value="Genomic_DNA"/>
</dbReference>